<feature type="domain" description="Malonyl-CoA:ACP transacylase (MAT)" evidence="5">
    <location>
        <begin position="13"/>
        <end position="293"/>
    </location>
</feature>
<dbReference type="Gene3D" id="3.30.70.250">
    <property type="entry name" value="Malonyl-CoA ACP transacylase, ACP-binding"/>
    <property type="match status" value="1"/>
</dbReference>
<dbReference type="InterPro" id="IPR014043">
    <property type="entry name" value="Acyl_transferase_dom"/>
</dbReference>
<gene>
    <name evidence="6" type="ORF">E0L21_21895</name>
</gene>
<dbReference type="GO" id="GO:0004314">
    <property type="term" value="F:[acyl-carrier-protein] S-malonyltransferase activity"/>
    <property type="evidence" value="ECO:0007669"/>
    <property type="project" value="UniProtKB-EC"/>
</dbReference>
<keyword evidence="2 6" id="KW-0808">Transferase</keyword>
<dbReference type="InterPro" id="IPR001227">
    <property type="entry name" value="Ac_transferase_dom_sf"/>
</dbReference>
<evidence type="ECO:0000256" key="4">
    <source>
        <dbReference type="ARBA" id="ARBA00048462"/>
    </source>
</evidence>
<dbReference type="InterPro" id="IPR050858">
    <property type="entry name" value="Mal-CoA-ACP_Trans/PKS_FabD"/>
</dbReference>
<dbReference type="SUPFAM" id="SSF52151">
    <property type="entry name" value="FabD/lysophospholipase-like"/>
    <property type="match status" value="1"/>
</dbReference>
<reference evidence="6 7" key="1">
    <citation type="submission" date="2019-02" db="EMBL/GenBank/DDBJ databases">
        <title>The draft genome of Kosakonia quasisacchari strain WCHKQ120001.</title>
        <authorList>
            <person name="Wang C."/>
            <person name="Feng Y."/>
            <person name="Zong Z."/>
        </authorList>
    </citation>
    <scope>NUCLEOTIDE SEQUENCE [LARGE SCALE GENOMIC DNA]</scope>
    <source>
        <strain evidence="6 7">WCHKQ120001</strain>
    </source>
</reference>
<dbReference type="InterPro" id="IPR016036">
    <property type="entry name" value="Malonyl_transacylase_ACP-bd"/>
</dbReference>
<keyword evidence="7" id="KW-1185">Reference proteome</keyword>
<organism evidence="6 7">
    <name type="scientific">Kosakonia quasisacchari</name>
    <dbReference type="NCBI Taxonomy" id="2529380"/>
    <lineage>
        <taxon>Bacteria</taxon>
        <taxon>Pseudomonadati</taxon>
        <taxon>Pseudomonadota</taxon>
        <taxon>Gammaproteobacteria</taxon>
        <taxon>Enterobacterales</taxon>
        <taxon>Enterobacteriaceae</taxon>
        <taxon>Kosakonia</taxon>
    </lineage>
</organism>
<evidence type="ECO:0000256" key="3">
    <source>
        <dbReference type="ARBA" id="ARBA00023315"/>
    </source>
</evidence>
<comment type="caution">
    <text evidence="6">The sequence shown here is derived from an EMBL/GenBank/DDBJ whole genome shotgun (WGS) entry which is preliminary data.</text>
</comment>
<sequence length="310" mass="34239">MDISSTSQPVVFLFAGQGNPVIGMGADLWNINETTRAIWDCASDISGMDIRRLCLKGPMNRLIQTTVQQIAVTAMNVTLYTLCKDKFAETRVIGSCGHSVGEYSALYAAGSITLENLFRLIHFRSQVMDDVSKKYKGYMLAVKDIDHTALSQMIIESDLPIDISCDNSCRQQVVGGTIAALNDFSRQLRAAGHEPVKLGVSGAWHTYLMDEGVPVMRKHLSDAEICPPQHAVVMNVTGRAENEPVQIKENLSLHLTHTVKWADSMSLFLANKSPALFVEISNKAYLGKVLKDFVNFNPEMTLHCRGLFSI</sequence>
<dbReference type="RefSeq" id="WP_131413225.1">
    <property type="nucleotide sequence ID" value="NZ_SJOP01000027.1"/>
</dbReference>
<dbReference type="SMART" id="SM00827">
    <property type="entry name" value="PKS_AT"/>
    <property type="match status" value="1"/>
</dbReference>
<dbReference type="OrthoDB" id="9808564at2"/>
<dbReference type="PANTHER" id="PTHR42681:SF1">
    <property type="entry name" value="MALONYL-COA-ACYL CARRIER PROTEIN TRANSACYLASE, MITOCHONDRIAL"/>
    <property type="match status" value="1"/>
</dbReference>
<dbReference type="EC" id="2.3.1.39" evidence="1"/>
<keyword evidence="3" id="KW-0012">Acyltransferase</keyword>
<dbReference type="AlphaFoldDB" id="A0A4R0GSL7"/>
<dbReference type="PANTHER" id="PTHR42681">
    <property type="entry name" value="MALONYL-COA-ACYL CARRIER PROTEIN TRANSACYLASE, MITOCHONDRIAL"/>
    <property type="match status" value="1"/>
</dbReference>
<proteinExistence type="predicted"/>
<dbReference type="Proteomes" id="UP000291793">
    <property type="component" value="Unassembled WGS sequence"/>
</dbReference>
<evidence type="ECO:0000259" key="5">
    <source>
        <dbReference type="SMART" id="SM00827"/>
    </source>
</evidence>
<dbReference type="Gene3D" id="3.40.366.10">
    <property type="entry name" value="Malonyl-Coenzyme A Acyl Carrier Protein, domain 2"/>
    <property type="match status" value="1"/>
</dbReference>
<evidence type="ECO:0000256" key="2">
    <source>
        <dbReference type="ARBA" id="ARBA00022679"/>
    </source>
</evidence>
<evidence type="ECO:0000256" key="1">
    <source>
        <dbReference type="ARBA" id="ARBA00013258"/>
    </source>
</evidence>
<comment type="catalytic activity">
    <reaction evidence="4">
        <text>holo-[ACP] + malonyl-CoA = malonyl-[ACP] + CoA</text>
        <dbReference type="Rhea" id="RHEA:41792"/>
        <dbReference type="Rhea" id="RHEA-COMP:9623"/>
        <dbReference type="Rhea" id="RHEA-COMP:9685"/>
        <dbReference type="ChEBI" id="CHEBI:57287"/>
        <dbReference type="ChEBI" id="CHEBI:57384"/>
        <dbReference type="ChEBI" id="CHEBI:64479"/>
        <dbReference type="ChEBI" id="CHEBI:78449"/>
        <dbReference type="EC" id="2.3.1.39"/>
    </reaction>
</comment>
<accession>A0A4R0GSL7</accession>
<dbReference type="InterPro" id="IPR016035">
    <property type="entry name" value="Acyl_Trfase/lysoPLipase"/>
</dbReference>
<name>A0A4R0GSL7_9ENTR</name>
<dbReference type="SUPFAM" id="SSF55048">
    <property type="entry name" value="Probable ACP-binding domain of malonyl-CoA ACP transacylase"/>
    <property type="match status" value="1"/>
</dbReference>
<dbReference type="EMBL" id="SJOP01000027">
    <property type="protein sequence ID" value="TCB98641.1"/>
    <property type="molecule type" value="Genomic_DNA"/>
</dbReference>
<evidence type="ECO:0000313" key="7">
    <source>
        <dbReference type="Proteomes" id="UP000291793"/>
    </source>
</evidence>
<protein>
    <recommendedName>
        <fullName evidence="1">[acyl-carrier-protein] S-malonyltransferase</fullName>
        <ecNumber evidence="1">2.3.1.39</ecNumber>
    </recommendedName>
</protein>
<dbReference type="Pfam" id="PF00698">
    <property type="entry name" value="Acyl_transf_1"/>
    <property type="match status" value="1"/>
</dbReference>
<dbReference type="GO" id="GO:0006633">
    <property type="term" value="P:fatty acid biosynthetic process"/>
    <property type="evidence" value="ECO:0007669"/>
    <property type="project" value="TreeGrafter"/>
</dbReference>
<evidence type="ECO:0000313" key="6">
    <source>
        <dbReference type="EMBL" id="TCB98641.1"/>
    </source>
</evidence>